<accession>A0A8R7PTN1</accession>
<organism evidence="2 3">
    <name type="scientific">Triticum urartu</name>
    <name type="common">Red wild einkorn</name>
    <name type="synonym">Crithodium urartu</name>
    <dbReference type="NCBI Taxonomy" id="4572"/>
    <lineage>
        <taxon>Eukaryota</taxon>
        <taxon>Viridiplantae</taxon>
        <taxon>Streptophyta</taxon>
        <taxon>Embryophyta</taxon>
        <taxon>Tracheophyta</taxon>
        <taxon>Spermatophyta</taxon>
        <taxon>Magnoliopsida</taxon>
        <taxon>Liliopsida</taxon>
        <taxon>Poales</taxon>
        <taxon>Poaceae</taxon>
        <taxon>BOP clade</taxon>
        <taxon>Pooideae</taxon>
        <taxon>Triticodae</taxon>
        <taxon>Triticeae</taxon>
        <taxon>Triticinae</taxon>
        <taxon>Triticum</taxon>
    </lineage>
</organism>
<protein>
    <submittedName>
        <fullName evidence="2">Uncharacterized protein</fullName>
    </submittedName>
</protein>
<evidence type="ECO:0000313" key="3">
    <source>
        <dbReference type="Proteomes" id="UP000015106"/>
    </source>
</evidence>
<reference evidence="3" key="1">
    <citation type="journal article" date="2013" name="Nature">
        <title>Draft genome of the wheat A-genome progenitor Triticum urartu.</title>
        <authorList>
            <person name="Ling H.Q."/>
            <person name="Zhao S."/>
            <person name="Liu D."/>
            <person name="Wang J."/>
            <person name="Sun H."/>
            <person name="Zhang C."/>
            <person name="Fan H."/>
            <person name="Li D."/>
            <person name="Dong L."/>
            <person name="Tao Y."/>
            <person name="Gao C."/>
            <person name="Wu H."/>
            <person name="Li Y."/>
            <person name="Cui Y."/>
            <person name="Guo X."/>
            <person name="Zheng S."/>
            <person name="Wang B."/>
            <person name="Yu K."/>
            <person name="Liang Q."/>
            <person name="Yang W."/>
            <person name="Lou X."/>
            <person name="Chen J."/>
            <person name="Feng M."/>
            <person name="Jian J."/>
            <person name="Zhang X."/>
            <person name="Luo G."/>
            <person name="Jiang Y."/>
            <person name="Liu J."/>
            <person name="Wang Z."/>
            <person name="Sha Y."/>
            <person name="Zhang B."/>
            <person name="Wu H."/>
            <person name="Tang D."/>
            <person name="Shen Q."/>
            <person name="Xue P."/>
            <person name="Zou S."/>
            <person name="Wang X."/>
            <person name="Liu X."/>
            <person name="Wang F."/>
            <person name="Yang Y."/>
            <person name="An X."/>
            <person name="Dong Z."/>
            <person name="Zhang K."/>
            <person name="Zhang X."/>
            <person name="Luo M.C."/>
            <person name="Dvorak J."/>
            <person name="Tong Y."/>
            <person name="Wang J."/>
            <person name="Yang H."/>
            <person name="Li Z."/>
            <person name="Wang D."/>
            <person name="Zhang A."/>
            <person name="Wang J."/>
        </authorList>
    </citation>
    <scope>NUCLEOTIDE SEQUENCE</scope>
    <source>
        <strain evidence="3">cv. G1812</strain>
    </source>
</reference>
<feature type="region of interest" description="Disordered" evidence="1">
    <location>
        <begin position="1"/>
        <end position="43"/>
    </location>
</feature>
<proteinExistence type="predicted"/>
<dbReference type="Gramene" id="TuG1812G0300002880.01.T01">
    <property type="protein sequence ID" value="TuG1812G0300002880.01.T01"/>
    <property type="gene ID" value="TuG1812G0300002880.01"/>
</dbReference>
<keyword evidence="3" id="KW-1185">Reference proteome</keyword>
<evidence type="ECO:0000256" key="1">
    <source>
        <dbReference type="SAM" id="MobiDB-lite"/>
    </source>
</evidence>
<feature type="compositionally biased region" description="Basic and acidic residues" evidence="1">
    <location>
        <begin position="13"/>
        <end position="43"/>
    </location>
</feature>
<dbReference type="EnsemblPlants" id="TuG1812G0300002880.01.T01">
    <property type="protein sequence ID" value="TuG1812G0300002880.01.T01"/>
    <property type="gene ID" value="TuG1812G0300002880.01"/>
</dbReference>
<reference evidence="2" key="3">
    <citation type="submission" date="2022-06" db="UniProtKB">
        <authorList>
            <consortium name="EnsemblPlants"/>
        </authorList>
    </citation>
    <scope>IDENTIFICATION</scope>
</reference>
<name>A0A8R7PTN1_TRIUA</name>
<reference evidence="2" key="2">
    <citation type="submission" date="2018-03" db="EMBL/GenBank/DDBJ databases">
        <title>The Triticum urartu genome reveals the dynamic nature of wheat genome evolution.</title>
        <authorList>
            <person name="Ling H."/>
            <person name="Ma B."/>
            <person name="Shi X."/>
            <person name="Liu H."/>
            <person name="Dong L."/>
            <person name="Sun H."/>
            <person name="Cao Y."/>
            <person name="Gao Q."/>
            <person name="Zheng S."/>
            <person name="Li Y."/>
            <person name="Yu Y."/>
            <person name="Du H."/>
            <person name="Qi M."/>
            <person name="Li Y."/>
            <person name="Yu H."/>
            <person name="Cui Y."/>
            <person name="Wang N."/>
            <person name="Chen C."/>
            <person name="Wu H."/>
            <person name="Zhao Y."/>
            <person name="Zhang J."/>
            <person name="Li Y."/>
            <person name="Zhou W."/>
            <person name="Zhang B."/>
            <person name="Hu W."/>
            <person name="Eijk M."/>
            <person name="Tang J."/>
            <person name="Witsenboer H."/>
            <person name="Zhao S."/>
            <person name="Li Z."/>
            <person name="Zhang A."/>
            <person name="Wang D."/>
            <person name="Liang C."/>
        </authorList>
    </citation>
    <scope>NUCLEOTIDE SEQUENCE [LARGE SCALE GENOMIC DNA]</scope>
    <source>
        <strain evidence="2">cv. G1812</strain>
    </source>
</reference>
<evidence type="ECO:0000313" key="2">
    <source>
        <dbReference type="EnsemblPlants" id="TuG1812G0300002880.01.T01"/>
    </source>
</evidence>
<dbReference type="AlphaFoldDB" id="A0A8R7PTN1"/>
<sequence>MKRCLGMAATKGVEGRARGRSEKRRREELEEGRAEGGEKRASV</sequence>
<dbReference type="Proteomes" id="UP000015106">
    <property type="component" value="Chromosome 3"/>
</dbReference>